<reference evidence="2 3" key="1">
    <citation type="journal article" date="2011" name="BMC Genomics">
        <title>Insight into cross-talk between intra-amoebal pathogens.</title>
        <authorList>
            <person name="Gimenez G."/>
            <person name="Bertelli C."/>
            <person name="Moliner C."/>
            <person name="Robert C."/>
            <person name="Raoult D."/>
            <person name="Fournier P.E."/>
            <person name="Greub G."/>
        </authorList>
    </citation>
    <scope>NUCLEOTIDE SEQUENCE [LARGE SCALE GENOMIC DNA]</scope>
    <source>
        <strain evidence="2 3">LLAP12</strain>
    </source>
</reference>
<evidence type="ECO:0000259" key="1">
    <source>
        <dbReference type="PROSITE" id="PS50914"/>
    </source>
</evidence>
<evidence type="ECO:0000313" key="2">
    <source>
        <dbReference type="EMBL" id="EHL32656.1"/>
    </source>
</evidence>
<dbReference type="RefSeq" id="WP_006869237.1">
    <property type="nucleotide sequence ID" value="NZ_JH413796.1"/>
</dbReference>
<dbReference type="Gene3D" id="3.30.1340.30">
    <property type="match status" value="1"/>
</dbReference>
<protein>
    <submittedName>
        <fullName evidence="2">Periplasmic, osmotically inducible protein Y-like protein</fullName>
    </submittedName>
</protein>
<dbReference type="HOGENOM" id="CLU_098552_3_0_6"/>
<gene>
    <name evidence="2" type="ORF">LDG_5248</name>
</gene>
<dbReference type="PROSITE" id="PS51257">
    <property type="entry name" value="PROKAR_LIPOPROTEIN"/>
    <property type="match status" value="1"/>
</dbReference>
<dbReference type="eggNOG" id="COG2823">
    <property type="taxonomic scope" value="Bacteria"/>
</dbReference>
<evidence type="ECO:0000313" key="3">
    <source>
        <dbReference type="Proteomes" id="UP000002770"/>
    </source>
</evidence>
<dbReference type="PROSITE" id="PS50914">
    <property type="entry name" value="BON"/>
    <property type="match status" value="1"/>
</dbReference>
<proteinExistence type="predicted"/>
<dbReference type="Proteomes" id="UP000002770">
    <property type="component" value="Unassembled WGS sequence"/>
</dbReference>
<feature type="domain" description="BON" evidence="1">
    <location>
        <begin position="42"/>
        <end position="110"/>
    </location>
</feature>
<dbReference type="InParanoid" id="G9EJ90"/>
<dbReference type="AlphaFoldDB" id="G9EJ90"/>
<dbReference type="InterPro" id="IPR051686">
    <property type="entry name" value="Lipoprotein_DolP"/>
</dbReference>
<sequence>MQKYLLNTFTASFLLLLVGCQSNLGKPAMLFGSPFNGPAFAPQVNLTQSVQEALMRNDELAIAPVRVESRQNTVILSGYVKKIRQSDTAEQIARQVPGVQSVENRIIVRP</sequence>
<accession>G9EJ90</accession>
<dbReference type="Pfam" id="PF04972">
    <property type="entry name" value="BON"/>
    <property type="match status" value="1"/>
</dbReference>
<dbReference type="EMBL" id="JH413796">
    <property type="protein sequence ID" value="EHL32656.1"/>
    <property type="molecule type" value="Genomic_DNA"/>
</dbReference>
<keyword evidence="3" id="KW-1185">Reference proteome</keyword>
<dbReference type="InterPro" id="IPR007055">
    <property type="entry name" value="BON_dom"/>
</dbReference>
<organism evidence="2 3">
    <name type="scientific">Legionella drancourtii LLAP12</name>
    <dbReference type="NCBI Taxonomy" id="658187"/>
    <lineage>
        <taxon>Bacteria</taxon>
        <taxon>Pseudomonadati</taxon>
        <taxon>Pseudomonadota</taxon>
        <taxon>Gammaproteobacteria</taxon>
        <taxon>Legionellales</taxon>
        <taxon>Legionellaceae</taxon>
        <taxon>Legionella</taxon>
    </lineage>
</organism>
<name>G9EJ90_9GAMM</name>
<dbReference type="STRING" id="658187.LDG_5248"/>
<dbReference type="OrthoDB" id="5647907at2"/>
<dbReference type="PANTHER" id="PTHR34606:SF15">
    <property type="entry name" value="BON DOMAIN-CONTAINING PROTEIN"/>
    <property type="match status" value="1"/>
</dbReference>
<dbReference type="PANTHER" id="PTHR34606">
    <property type="entry name" value="BON DOMAIN-CONTAINING PROTEIN"/>
    <property type="match status" value="1"/>
</dbReference>